<evidence type="ECO:0000313" key="1">
    <source>
        <dbReference type="EMBL" id="CDW48922.1"/>
    </source>
</evidence>
<proteinExistence type="predicted"/>
<name>A0A0K2VFH4_LEPSM</name>
<sequence>MLRNQIYTQHRYIRIHFPSLSPLPFLSIQCCTI</sequence>
<dbReference type="EMBL" id="HACA01031561">
    <property type="protein sequence ID" value="CDW48922.1"/>
    <property type="molecule type" value="Transcribed_RNA"/>
</dbReference>
<protein>
    <submittedName>
        <fullName evidence="1">Uncharacterized protein</fullName>
    </submittedName>
</protein>
<organism evidence="1">
    <name type="scientific">Lepeophtheirus salmonis</name>
    <name type="common">Salmon louse</name>
    <name type="synonym">Caligus salmonis</name>
    <dbReference type="NCBI Taxonomy" id="72036"/>
    <lineage>
        <taxon>Eukaryota</taxon>
        <taxon>Metazoa</taxon>
        <taxon>Ecdysozoa</taxon>
        <taxon>Arthropoda</taxon>
        <taxon>Crustacea</taxon>
        <taxon>Multicrustacea</taxon>
        <taxon>Hexanauplia</taxon>
        <taxon>Copepoda</taxon>
        <taxon>Siphonostomatoida</taxon>
        <taxon>Caligidae</taxon>
        <taxon>Lepeophtheirus</taxon>
    </lineage>
</organism>
<accession>A0A0K2VFH4</accession>
<dbReference type="AlphaFoldDB" id="A0A0K2VFH4"/>
<reference evidence="1" key="1">
    <citation type="submission" date="2014-05" db="EMBL/GenBank/DDBJ databases">
        <authorList>
            <person name="Chronopoulou M."/>
        </authorList>
    </citation>
    <scope>NUCLEOTIDE SEQUENCE</scope>
    <source>
        <tissue evidence="1">Whole organism</tissue>
    </source>
</reference>